<reference evidence="2" key="2">
    <citation type="submission" date="2020-07" db="EMBL/GenBank/DDBJ databases">
        <authorList>
            <person name="Pettersson B.M.F."/>
            <person name="Behra P.R.K."/>
            <person name="Ramesh M."/>
            <person name="Das S."/>
            <person name="Dasgupta S."/>
            <person name="Kirsebom L.A."/>
        </authorList>
    </citation>
    <scope>NUCLEOTIDE SEQUENCE</scope>
    <source>
        <strain evidence="2">CCUG 55640</strain>
    </source>
</reference>
<evidence type="ECO:0000256" key="1">
    <source>
        <dbReference type="ARBA" id="ARBA00022833"/>
    </source>
</evidence>
<dbReference type="EMBL" id="MVHD01000005">
    <property type="protein sequence ID" value="OQZ92434.1"/>
    <property type="molecule type" value="Genomic_DNA"/>
</dbReference>
<keyword evidence="1" id="KW-0862">Zinc</keyword>
<dbReference type="InterPro" id="IPR024078">
    <property type="entry name" value="LmbE-like_dom_sf"/>
</dbReference>
<dbReference type="Gene3D" id="3.40.50.10320">
    <property type="entry name" value="LmbE-like"/>
    <property type="match status" value="1"/>
</dbReference>
<protein>
    <submittedName>
        <fullName evidence="3">LmbE family protein</fullName>
    </submittedName>
    <submittedName>
        <fullName evidence="2">PIG-L family deacetylase</fullName>
    </submittedName>
</protein>
<dbReference type="EMBL" id="JACKVH010000012">
    <property type="protein sequence ID" value="MCV7379244.1"/>
    <property type="molecule type" value="Genomic_DNA"/>
</dbReference>
<dbReference type="PANTHER" id="PTHR12993:SF29">
    <property type="entry name" value="BLR3841 PROTEIN"/>
    <property type="match status" value="1"/>
</dbReference>
<reference evidence="3 4" key="1">
    <citation type="submission" date="2017-02" db="EMBL/GenBank/DDBJ databases">
        <title>The new phylogeny of genus Mycobacterium.</title>
        <authorList>
            <person name="Tortoli E."/>
            <person name="Trovato A."/>
            <person name="Cirillo D.M."/>
        </authorList>
    </citation>
    <scope>NUCLEOTIDE SEQUENCE [LARGE SCALE GENOMIC DNA]</scope>
    <source>
        <strain evidence="3 4">DSM 45230</strain>
    </source>
</reference>
<organism evidence="2 5">
    <name type="scientific">Mycobacterium alsense</name>
    <dbReference type="NCBI Taxonomy" id="324058"/>
    <lineage>
        <taxon>Bacteria</taxon>
        <taxon>Bacillati</taxon>
        <taxon>Actinomycetota</taxon>
        <taxon>Actinomycetes</taxon>
        <taxon>Mycobacteriales</taxon>
        <taxon>Mycobacteriaceae</taxon>
        <taxon>Mycobacterium</taxon>
    </lineage>
</organism>
<proteinExistence type="predicted"/>
<keyword evidence="4" id="KW-1185">Reference proteome</keyword>
<dbReference type="SUPFAM" id="SSF102588">
    <property type="entry name" value="LmbE-like"/>
    <property type="match status" value="1"/>
</dbReference>
<comment type="caution">
    <text evidence="2">The sequence shown here is derived from an EMBL/GenBank/DDBJ whole genome shotgun (WGS) entry which is preliminary data.</text>
</comment>
<evidence type="ECO:0000313" key="4">
    <source>
        <dbReference type="Proteomes" id="UP000192319"/>
    </source>
</evidence>
<dbReference type="Pfam" id="PF02585">
    <property type="entry name" value="PIG-L"/>
    <property type="match status" value="1"/>
</dbReference>
<dbReference type="InterPro" id="IPR003737">
    <property type="entry name" value="GlcNAc_PI_deacetylase-related"/>
</dbReference>
<dbReference type="Proteomes" id="UP001141650">
    <property type="component" value="Unassembled WGS sequence"/>
</dbReference>
<reference evidence="2" key="3">
    <citation type="journal article" date="2022" name="BMC Genomics">
        <title>Comparative genome analysis of mycobacteria focusing on tRNA and non-coding RNA.</title>
        <authorList>
            <person name="Behra P.R.K."/>
            <person name="Pettersson B.M.F."/>
            <person name="Ramesh M."/>
            <person name="Das S."/>
            <person name="Dasgupta S."/>
            <person name="Kirsebom L.A."/>
        </authorList>
    </citation>
    <scope>NUCLEOTIDE SEQUENCE</scope>
    <source>
        <strain evidence="2">CCUG 55640</strain>
    </source>
</reference>
<evidence type="ECO:0000313" key="2">
    <source>
        <dbReference type="EMBL" id="MCV7379244.1"/>
    </source>
</evidence>
<dbReference type="GO" id="GO:0016811">
    <property type="term" value="F:hydrolase activity, acting on carbon-nitrogen (but not peptide) bonds, in linear amides"/>
    <property type="evidence" value="ECO:0007669"/>
    <property type="project" value="TreeGrafter"/>
</dbReference>
<accession>A0AA41XPC5</accession>
<dbReference type="RefSeq" id="WP_083136997.1">
    <property type="nucleotide sequence ID" value="NZ_JACKVH010000012.1"/>
</dbReference>
<name>A0AA41XPC5_9MYCO</name>
<gene>
    <name evidence="3" type="ORF">BST11_05785</name>
    <name evidence="2" type="ORF">H7K38_11340</name>
</gene>
<dbReference type="GO" id="GO:0016137">
    <property type="term" value="P:glycoside metabolic process"/>
    <property type="evidence" value="ECO:0007669"/>
    <property type="project" value="UniProtKB-ARBA"/>
</dbReference>
<evidence type="ECO:0000313" key="3">
    <source>
        <dbReference type="EMBL" id="OQZ92434.1"/>
    </source>
</evidence>
<dbReference type="Proteomes" id="UP000192319">
    <property type="component" value="Unassembled WGS sequence"/>
</dbReference>
<dbReference type="AlphaFoldDB" id="A0AA41XPC5"/>
<evidence type="ECO:0000313" key="5">
    <source>
        <dbReference type="Proteomes" id="UP001141650"/>
    </source>
</evidence>
<dbReference type="PANTHER" id="PTHR12993">
    <property type="entry name" value="N-ACETYLGLUCOSAMINYL-PHOSPHATIDYLINOSITOL DE-N-ACETYLASE-RELATED"/>
    <property type="match status" value="1"/>
</dbReference>
<sequence>MTTLDHPLDTLDAGAAPPASNCAKFAAKPLTRGGTPVPVWLAALDSHPLPSLDLSACPGLVLVAPHPDDETLGLGAATAQLVASGVDVRVVSVSDGGAARPAAHPRERTRLGIIQRHELRRATSILGAPPPVSLGLPDGRLADHEDGIAELLTGILDAAAPGAWCAATWRGDGHPDHEAVGRAAARACERTGAALLEYPVWMWHWARPDDPAVPWERAHAVHLPRNALARKQLAAQCFRSQLGPGAGGAPPVLPGFVLQRLLAVGEVVFR</sequence>